<dbReference type="AlphaFoldDB" id="A0A5S9P2S6"/>
<accession>A0A5S9P2S6</accession>
<name>A0A5S9P2S6_9GAMM</name>
<organism evidence="1 3">
    <name type="scientific">BD1-7 clade bacterium</name>
    <dbReference type="NCBI Taxonomy" id="2029982"/>
    <lineage>
        <taxon>Bacteria</taxon>
        <taxon>Pseudomonadati</taxon>
        <taxon>Pseudomonadota</taxon>
        <taxon>Gammaproteobacteria</taxon>
        <taxon>Cellvibrionales</taxon>
        <taxon>Spongiibacteraceae</taxon>
        <taxon>BD1-7 clade</taxon>
    </lineage>
</organism>
<protein>
    <submittedName>
        <fullName evidence="1">Uncharacterized protein</fullName>
    </submittedName>
</protein>
<evidence type="ECO:0000313" key="2">
    <source>
        <dbReference type="EMBL" id="CAA0122854.1"/>
    </source>
</evidence>
<reference evidence="1 3" key="1">
    <citation type="submission" date="2019-11" db="EMBL/GenBank/DDBJ databases">
        <authorList>
            <person name="Holert J."/>
        </authorList>
    </citation>
    <scope>NUCLEOTIDE SEQUENCE [LARGE SCALE GENOMIC DNA]</scope>
    <source>
        <strain evidence="1">SB11_3</strain>
    </source>
</reference>
<dbReference type="EMBL" id="CACSIO010000045">
    <property type="protein sequence ID" value="CAA0122854.1"/>
    <property type="molecule type" value="Genomic_DNA"/>
</dbReference>
<sequence length="201" mass="21593">MQPLNEWSALSNHLNNIVATLQAPLPKKVCVQTHGGRFGEEDIKHLSARAPALLVSVLRINSIKARAPANPSSTTQANTTRQITADLTIGISILTKELPRLSRAEAALNLAEFLTRCLPGQTFGTPGASAVASNIECRNLFNAKVDNEKAVNFWGCAFNQQITFSSANPAGQIPAHLFLGEAPDIGTAHQNDYTRLTPEAN</sequence>
<keyword evidence="3" id="KW-1185">Reference proteome</keyword>
<gene>
    <name evidence="2" type="ORF">OPDIPICF_02695</name>
    <name evidence="1" type="ORF">OPDIPICF_04115</name>
</gene>
<evidence type="ECO:0000313" key="1">
    <source>
        <dbReference type="EMBL" id="CAA0097607.1"/>
    </source>
</evidence>
<dbReference type="EMBL" id="CACSIO010000004">
    <property type="protein sequence ID" value="CAA0097607.1"/>
    <property type="molecule type" value="Genomic_DNA"/>
</dbReference>
<dbReference type="Proteomes" id="UP000441399">
    <property type="component" value="Unassembled WGS sequence"/>
</dbReference>
<evidence type="ECO:0000313" key="3">
    <source>
        <dbReference type="Proteomes" id="UP000441399"/>
    </source>
</evidence>
<dbReference type="OrthoDB" id="6587128at2"/>
<proteinExistence type="predicted"/>